<dbReference type="EMBL" id="JBICBT010001217">
    <property type="protein sequence ID" value="KAL3077883.1"/>
    <property type="molecule type" value="Genomic_DNA"/>
</dbReference>
<proteinExistence type="predicted"/>
<dbReference type="InterPro" id="IPR017106">
    <property type="entry name" value="Coatomer_gsu"/>
</dbReference>
<dbReference type="Proteomes" id="UP001620626">
    <property type="component" value="Unassembled WGS sequence"/>
</dbReference>
<dbReference type="InterPro" id="IPR011989">
    <property type="entry name" value="ARM-like"/>
</dbReference>
<reference evidence="2 3" key="1">
    <citation type="submission" date="2024-10" db="EMBL/GenBank/DDBJ databases">
        <authorList>
            <person name="Kim D."/>
        </authorList>
    </citation>
    <scope>NUCLEOTIDE SEQUENCE [LARGE SCALE GENOMIC DNA]</scope>
    <source>
        <strain evidence="2">BH-2024</strain>
    </source>
</reference>
<comment type="caution">
    <text evidence="2">The sequence shown here is derived from an EMBL/GenBank/DDBJ whole genome shotgun (WGS) entry which is preliminary data.</text>
</comment>
<dbReference type="AlphaFoldDB" id="A0ABD2IX18"/>
<name>A0ABD2IX18_9BILA</name>
<sequence length="79" mass="9066">MRRDKKDDESAAGNPYDHLDKATVVQETRAFNETPVNARKCRPILCKLLYLLQHGERPLATRRPPTHFLPSPNCGRPRT</sequence>
<protein>
    <submittedName>
        <fullName evidence="2">Uncharacterized protein</fullName>
    </submittedName>
</protein>
<feature type="region of interest" description="Disordered" evidence="1">
    <location>
        <begin position="1"/>
        <end position="20"/>
    </location>
</feature>
<organism evidence="2 3">
    <name type="scientific">Heterodera trifolii</name>
    <dbReference type="NCBI Taxonomy" id="157864"/>
    <lineage>
        <taxon>Eukaryota</taxon>
        <taxon>Metazoa</taxon>
        <taxon>Ecdysozoa</taxon>
        <taxon>Nematoda</taxon>
        <taxon>Chromadorea</taxon>
        <taxon>Rhabditida</taxon>
        <taxon>Tylenchina</taxon>
        <taxon>Tylenchomorpha</taxon>
        <taxon>Tylenchoidea</taxon>
        <taxon>Heteroderidae</taxon>
        <taxon>Heteroderinae</taxon>
        <taxon>Heterodera</taxon>
    </lineage>
</organism>
<evidence type="ECO:0000313" key="3">
    <source>
        <dbReference type="Proteomes" id="UP001620626"/>
    </source>
</evidence>
<accession>A0ABD2IX18</accession>
<evidence type="ECO:0000313" key="2">
    <source>
        <dbReference type="EMBL" id="KAL3077883.1"/>
    </source>
</evidence>
<feature type="region of interest" description="Disordered" evidence="1">
    <location>
        <begin position="60"/>
        <end position="79"/>
    </location>
</feature>
<dbReference type="Gene3D" id="1.25.10.10">
    <property type="entry name" value="Leucine-rich Repeat Variant"/>
    <property type="match status" value="1"/>
</dbReference>
<keyword evidence="3" id="KW-1185">Reference proteome</keyword>
<dbReference type="PANTHER" id="PTHR10261:SF0">
    <property type="entry name" value="COATOMER SUBUNIT GAMMA-2"/>
    <property type="match status" value="1"/>
</dbReference>
<dbReference type="PANTHER" id="PTHR10261">
    <property type="entry name" value="COATOMER SUBUNIT GAMMA"/>
    <property type="match status" value="1"/>
</dbReference>
<gene>
    <name evidence="2" type="ORF">niasHT_031262</name>
</gene>
<evidence type="ECO:0000256" key="1">
    <source>
        <dbReference type="SAM" id="MobiDB-lite"/>
    </source>
</evidence>